<organism evidence="2 3">
    <name type="scientific">Streptomyces griseoloalbus</name>
    <dbReference type="NCBI Taxonomy" id="67303"/>
    <lineage>
        <taxon>Bacteria</taxon>
        <taxon>Bacillati</taxon>
        <taxon>Actinomycetota</taxon>
        <taxon>Actinomycetes</taxon>
        <taxon>Kitasatosporales</taxon>
        <taxon>Streptomycetaceae</taxon>
        <taxon>Streptomyces</taxon>
    </lineage>
</organism>
<dbReference type="Pfam" id="PF19054">
    <property type="entry name" value="DUF5753"/>
    <property type="match status" value="1"/>
</dbReference>
<comment type="caution">
    <text evidence="2">The sequence shown here is derived from an EMBL/GenBank/DDBJ whole genome shotgun (WGS) entry which is preliminary data.</text>
</comment>
<name>A0ABV3EFA7_9ACTN</name>
<dbReference type="RefSeq" id="WP_359989115.1">
    <property type="nucleotide sequence ID" value="NZ_JBEZLS010000036.1"/>
</dbReference>
<feature type="domain" description="DUF5753" evidence="1">
    <location>
        <begin position="3"/>
        <end position="87"/>
    </location>
</feature>
<evidence type="ECO:0000313" key="2">
    <source>
        <dbReference type="EMBL" id="MEU9355836.1"/>
    </source>
</evidence>
<dbReference type="Proteomes" id="UP001551582">
    <property type="component" value="Unassembled WGS sequence"/>
</dbReference>
<accession>A0ABV3EFA7</accession>
<evidence type="ECO:0000313" key="3">
    <source>
        <dbReference type="Proteomes" id="UP001551582"/>
    </source>
</evidence>
<dbReference type="InterPro" id="IPR043917">
    <property type="entry name" value="DUF5753"/>
</dbReference>
<dbReference type="EMBL" id="JBEZLS010000036">
    <property type="protein sequence ID" value="MEU9355836.1"/>
    <property type="molecule type" value="Genomic_DNA"/>
</dbReference>
<proteinExistence type="predicted"/>
<evidence type="ECO:0000259" key="1">
    <source>
        <dbReference type="Pfam" id="PF19054"/>
    </source>
</evidence>
<reference evidence="2 3" key="1">
    <citation type="submission" date="2024-06" db="EMBL/GenBank/DDBJ databases">
        <title>The Natural Products Discovery Center: Release of the First 8490 Sequenced Strains for Exploring Actinobacteria Biosynthetic Diversity.</title>
        <authorList>
            <person name="Kalkreuter E."/>
            <person name="Kautsar S.A."/>
            <person name="Yang D."/>
            <person name="Bader C.D."/>
            <person name="Teijaro C.N."/>
            <person name="Fluegel L."/>
            <person name="Davis C.M."/>
            <person name="Simpson J.R."/>
            <person name="Lauterbach L."/>
            <person name="Steele A.D."/>
            <person name="Gui C."/>
            <person name="Meng S."/>
            <person name="Li G."/>
            <person name="Viehrig K."/>
            <person name="Ye F."/>
            <person name="Su P."/>
            <person name="Kiefer A.F."/>
            <person name="Nichols A."/>
            <person name="Cepeda A.J."/>
            <person name="Yan W."/>
            <person name="Fan B."/>
            <person name="Jiang Y."/>
            <person name="Adhikari A."/>
            <person name="Zheng C.-J."/>
            <person name="Schuster L."/>
            <person name="Cowan T.M."/>
            <person name="Smanski M.J."/>
            <person name="Chevrette M.G."/>
            <person name="De Carvalho L.P.S."/>
            <person name="Shen B."/>
        </authorList>
    </citation>
    <scope>NUCLEOTIDE SEQUENCE [LARGE SCALE GENOMIC DNA]</scope>
    <source>
        <strain evidence="2 3">NPDC048274</strain>
    </source>
</reference>
<keyword evidence="3" id="KW-1185">Reference proteome</keyword>
<sequence>MNPELPDKEVDRWVEHRMRRRVIIGRPEPIPYETVVHEAALRIRVGDRAQVGVQLRRVLELSEADHVTVRVIPFDVDGFGGAGSAVVYAGTAAPAPWPP</sequence>
<protein>
    <submittedName>
        <fullName evidence="2">Scr1 family TA system antitoxin-like transcriptional regulator</fullName>
    </submittedName>
</protein>
<gene>
    <name evidence="2" type="ORF">AB0D65_33790</name>
</gene>